<dbReference type="Pfam" id="PF05069">
    <property type="entry name" value="Phage_tail_S"/>
    <property type="match status" value="1"/>
</dbReference>
<sequence length="138" mass="15400">MIPKQILDKARIDMQDVADIAAMTGVSYFKGAFRKKGFDGTPWPLAKKDKTGTRRRGSLMIDSAALMNSVRIARATPQEVVWTAGNAKVPYAEVHNTGGRAGRGRGFQMPRRQYMGDAEELRRKIIARLGAYMQSRIK</sequence>
<evidence type="ECO:0000313" key="1">
    <source>
        <dbReference type="EMBL" id="BBL04540.1"/>
    </source>
</evidence>
<protein>
    <recommendedName>
        <fullName evidence="3">Virion morphogenesis protein</fullName>
    </recommendedName>
</protein>
<dbReference type="Proteomes" id="UP000318946">
    <property type="component" value="Chromosome"/>
</dbReference>
<dbReference type="OrthoDB" id="964176at2"/>
<accession>A0A4Y1WTX1</accession>
<gene>
    <name evidence="1" type="ORF">A5CBH24_18530</name>
</gene>
<reference evidence="2" key="1">
    <citation type="submission" date="2019-06" db="EMBL/GenBank/DDBJ databases">
        <title>Alistipes onderdonkii subsp. vulgaris subsp. nov., Alistipes dispar sp. nov. and Alistipes communis sp. nov., isolated from human faeces, and creation of Alistipes onderdonkii subsp. onderdonkii subsp. nov.</title>
        <authorList>
            <person name="Sakamoto M."/>
            <person name="Ikeyama N."/>
            <person name="Ogata Y."/>
            <person name="Suda W."/>
            <person name="Iino T."/>
            <person name="Hattori M."/>
            <person name="Ohkuma M."/>
        </authorList>
    </citation>
    <scope>NUCLEOTIDE SEQUENCE [LARGE SCALE GENOMIC DNA]</scope>
    <source>
        <strain evidence="2">5CBH24</strain>
    </source>
</reference>
<dbReference type="EMBL" id="AP019735">
    <property type="protein sequence ID" value="BBL04540.1"/>
    <property type="molecule type" value="Genomic_DNA"/>
</dbReference>
<dbReference type="GeneID" id="78342574"/>
<dbReference type="InterPro" id="IPR006522">
    <property type="entry name" value="Phage_virion_morphogenesis"/>
</dbReference>
<organism evidence="1 2">
    <name type="scientific">Alistipes communis</name>
    <dbReference type="NCBI Taxonomy" id="2585118"/>
    <lineage>
        <taxon>Bacteria</taxon>
        <taxon>Pseudomonadati</taxon>
        <taxon>Bacteroidota</taxon>
        <taxon>Bacteroidia</taxon>
        <taxon>Bacteroidales</taxon>
        <taxon>Rikenellaceae</taxon>
        <taxon>Alistipes</taxon>
    </lineage>
</organism>
<keyword evidence="2" id="KW-1185">Reference proteome</keyword>
<evidence type="ECO:0008006" key="3">
    <source>
        <dbReference type="Google" id="ProtNLM"/>
    </source>
</evidence>
<proteinExistence type="predicted"/>
<evidence type="ECO:0000313" key="2">
    <source>
        <dbReference type="Proteomes" id="UP000318946"/>
    </source>
</evidence>
<dbReference type="AlphaFoldDB" id="A0A4Y1WTX1"/>
<dbReference type="KEGG" id="acou:A5CBH24_18530"/>
<name>A0A4Y1WTX1_9BACT</name>
<dbReference type="RefSeq" id="WP_141412964.1">
    <property type="nucleotide sequence ID" value="NZ_AP019735.1"/>
</dbReference>